<gene>
    <name evidence="2" type="ORF">SAMN06296036_13049</name>
</gene>
<dbReference type="Proteomes" id="UP000192907">
    <property type="component" value="Unassembled WGS sequence"/>
</dbReference>
<dbReference type="STRING" id="1513793.SAMN06296036_13049"/>
<dbReference type="EMBL" id="FWZT01000030">
    <property type="protein sequence ID" value="SMF76645.1"/>
    <property type="molecule type" value="Genomic_DNA"/>
</dbReference>
<sequence>MKTLLCILGILWGHQLIGKEKLVKYIACTKDMVGEACKETAEEFTKLAEQINNIQKELESKGSELSKLKEQVANKEKGLGLASARVNFLMKDLSDPLEAARRLKDTAADTILNHGLEKSEQSLSSDVARHQGELRRFAFAKAKLAVTINRVNASNYERSRQLCERSWAVFVGRAQNVVNRIDELEHQISSYEALAKAYPKVGTNVTPEQLASAKEFLGDEFRQKWKPSAYEKSFASYFSSEYETVLQKLREAIK</sequence>
<protein>
    <submittedName>
        <fullName evidence="2">Uncharacterized protein</fullName>
    </submittedName>
</protein>
<dbReference type="RefSeq" id="WP_132324937.1">
    <property type="nucleotide sequence ID" value="NZ_FWZT01000030.1"/>
</dbReference>
<organism evidence="2 3">
    <name type="scientific">Pseudobacteriovorax antillogorgiicola</name>
    <dbReference type="NCBI Taxonomy" id="1513793"/>
    <lineage>
        <taxon>Bacteria</taxon>
        <taxon>Pseudomonadati</taxon>
        <taxon>Bdellovibrionota</taxon>
        <taxon>Oligoflexia</taxon>
        <taxon>Oligoflexales</taxon>
        <taxon>Pseudobacteriovoracaceae</taxon>
        <taxon>Pseudobacteriovorax</taxon>
    </lineage>
</organism>
<feature type="coiled-coil region" evidence="1">
    <location>
        <begin position="37"/>
        <end position="71"/>
    </location>
</feature>
<name>A0A1Y6CN64_9BACT</name>
<evidence type="ECO:0000256" key="1">
    <source>
        <dbReference type="SAM" id="Coils"/>
    </source>
</evidence>
<accession>A0A1Y6CN64</accession>
<reference evidence="3" key="1">
    <citation type="submission" date="2017-04" db="EMBL/GenBank/DDBJ databases">
        <authorList>
            <person name="Varghese N."/>
            <person name="Submissions S."/>
        </authorList>
    </citation>
    <scope>NUCLEOTIDE SEQUENCE [LARGE SCALE GENOMIC DNA]</scope>
    <source>
        <strain evidence="3">RKEM611</strain>
    </source>
</reference>
<keyword evidence="1" id="KW-0175">Coiled coil</keyword>
<evidence type="ECO:0000313" key="3">
    <source>
        <dbReference type="Proteomes" id="UP000192907"/>
    </source>
</evidence>
<dbReference type="AlphaFoldDB" id="A0A1Y6CN64"/>
<keyword evidence="3" id="KW-1185">Reference proteome</keyword>
<proteinExistence type="predicted"/>
<evidence type="ECO:0000313" key="2">
    <source>
        <dbReference type="EMBL" id="SMF76645.1"/>
    </source>
</evidence>